<comment type="caution">
    <text evidence="1">The sequence shown here is derived from an EMBL/GenBank/DDBJ whole genome shotgun (WGS) entry which is preliminary data.</text>
</comment>
<gene>
    <name evidence="1" type="ORF">LCGC14_0759420</name>
</gene>
<accession>A0A0F9T8Q0</accession>
<reference evidence="1" key="1">
    <citation type="journal article" date="2015" name="Nature">
        <title>Complex archaea that bridge the gap between prokaryotes and eukaryotes.</title>
        <authorList>
            <person name="Spang A."/>
            <person name="Saw J.H."/>
            <person name="Jorgensen S.L."/>
            <person name="Zaremba-Niedzwiedzka K."/>
            <person name="Martijn J."/>
            <person name="Lind A.E."/>
            <person name="van Eijk R."/>
            <person name="Schleper C."/>
            <person name="Guy L."/>
            <person name="Ettema T.J."/>
        </authorList>
    </citation>
    <scope>NUCLEOTIDE SEQUENCE</scope>
</reference>
<dbReference type="EMBL" id="LAZR01001867">
    <property type="protein sequence ID" value="KKN37833.1"/>
    <property type="molecule type" value="Genomic_DNA"/>
</dbReference>
<organism evidence="1">
    <name type="scientific">marine sediment metagenome</name>
    <dbReference type="NCBI Taxonomy" id="412755"/>
    <lineage>
        <taxon>unclassified sequences</taxon>
        <taxon>metagenomes</taxon>
        <taxon>ecological metagenomes</taxon>
    </lineage>
</organism>
<protein>
    <submittedName>
        <fullName evidence="1">Uncharacterized protein</fullName>
    </submittedName>
</protein>
<dbReference type="AlphaFoldDB" id="A0A0F9T8Q0"/>
<evidence type="ECO:0000313" key="1">
    <source>
        <dbReference type="EMBL" id="KKN37833.1"/>
    </source>
</evidence>
<name>A0A0F9T8Q0_9ZZZZ</name>
<proteinExistence type="predicted"/>
<sequence>MPSVKDSVIDFIKKLPDNLTVEEIAYKLYIDERINKAQQQMKDGNYLTHEEAKERLKKWLI</sequence>